<dbReference type="InterPro" id="IPR003961">
    <property type="entry name" value="FN3_dom"/>
</dbReference>
<evidence type="ECO:0000256" key="2">
    <source>
        <dbReference type="ARBA" id="ARBA00022771"/>
    </source>
</evidence>
<dbReference type="SMART" id="SM00336">
    <property type="entry name" value="BBOX"/>
    <property type="match status" value="2"/>
</dbReference>
<dbReference type="InterPro" id="IPR000315">
    <property type="entry name" value="Znf_B-box"/>
</dbReference>
<feature type="domain" description="COS" evidence="10">
    <location>
        <begin position="360"/>
        <end position="420"/>
    </location>
</feature>
<dbReference type="SMART" id="SM00060">
    <property type="entry name" value="FN3"/>
    <property type="match status" value="1"/>
</dbReference>
<dbReference type="InterPro" id="IPR043136">
    <property type="entry name" value="B30.2/SPRY_sf"/>
</dbReference>
<proteinExistence type="predicted"/>
<evidence type="ECO:0000259" key="9">
    <source>
        <dbReference type="PROSITE" id="PS50853"/>
    </source>
</evidence>
<dbReference type="InterPro" id="IPR050617">
    <property type="entry name" value="E3_ligase_FN3/SPRY"/>
</dbReference>
<dbReference type="InterPro" id="IPR036116">
    <property type="entry name" value="FN3_sf"/>
</dbReference>
<dbReference type="SMART" id="SM00502">
    <property type="entry name" value="BBC"/>
    <property type="match status" value="1"/>
</dbReference>
<evidence type="ECO:0000256" key="1">
    <source>
        <dbReference type="ARBA" id="ARBA00022723"/>
    </source>
</evidence>
<evidence type="ECO:0000259" key="10">
    <source>
        <dbReference type="PROSITE" id="PS51262"/>
    </source>
</evidence>
<keyword evidence="12" id="KW-1185">Reference proteome</keyword>
<dbReference type="InterPro" id="IPR013083">
    <property type="entry name" value="Znf_RING/FYVE/PHD"/>
</dbReference>
<dbReference type="SUPFAM" id="SSF57845">
    <property type="entry name" value="B-box zinc-binding domain"/>
    <property type="match status" value="1"/>
</dbReference>
<accession>A0ABP1N168</accession>
<dbReference type="InterPro" id="IPR001841">
    <property type="entry name" value="Znf_RING"/>
</dbReference>
<evidence type="ECO:0000256" key="5">
    <source>
        <dbReference type="PROSITE-ProRule" id="PRU00024"/>
    </source>
</evidence>
<dbReference type="InterPro" id="IPR003877">
    <property type="entry name" value="SPRY_dom"/>
</dbReference>
<dbReference type="InterPro" id="IPR001870">
    <property type="entry name" value="B30.2/SPRY"/>
</dbReference>
<keyword evidence="3" id="KW-0862">Zinc</keyword>
<dbReference type="CDD" id="cd12889">
    <property type="entry name" value="SPRY_PRY_TRIM67_9"/>
    <property type="match status" value="1"/>
</dbReference>
<organism evidence="11 12">
    <name type="scientific">Xylocopa violacea</name>
    <name type="common">Violet carpenter bee</name>
    <name type="synonym">Apis violacea</name>
    <dbReference type="NCBI Taxonomy" id="135666"/>
    <lineage>
        <taxon>Eukaryota</taxon>
        <taxon>Metazoa</taxon>
        <taxon>Ecdysozoa</taxon>
        <taxon>Arthropoda</taxon>
        <taxon>Hexapoda</taxon>
        <taxon>Insecta</taxon>
        <taxon>Pterygota</taxon>
        <taxon>Neoptera</taxon>
        <taxon>Endopterygota</taxon>
        <taxon>Hymenoptera</taxon>
        <taxon>Apocrita</taxon>
        <taxon>Aculeata</taxon>
        <taxon>Apoidea</taxon>
        <taxon>Anthophila</taxon>
        <taxon>Apidae</taxon>
        <taxon>Xylocopa</taxon>
        <taxon>Xylocopa</taxon>
    </lineage>
</organism>
<dbReference type="PROSITE" id="PS50188">
    <property type="entry name" value="B302_SPRY"/>
    <property type="match status" value="1"/>
</dbReference>
<comment type="caution">
    <text evidence="11">The sequence shown here is derived from an EMBL/GenBank/DDBJ whole genome shotgun (WGS) entry which is preliminary data.</text>
</comment>
<evidence type="ECO:0000256" key="6">
    <source>
        <dbReference type="SAM" id="MobiDB-lite"/>
    </source>
</evidence>
<dbReference type="EMBL" id="CAXAJV020001281">
    <property type="protein sequence ID" value="CAL7934706.1"/>
    <property type="molecule type" value="Genomic_DNA"/>
</dbReference>
<gene>
    <name evidence="11" type="ORF">XYLVIOL_LOCUS1177</name>
</gene>
<dbReference type="InterPro" id="IPR003649">
    <property type="entry name" value="Bbox_C"/>
</dbReference>
<reference evidence="11 12" key="1">
    <citation type="submission" date="2024-08" db="EMBL/GenBank/DDBJ databases">
        <authorList>
            <person name="Will J Nash"/>
            <person name="Angela Man"/>
            <person name="Seanna McTaggart"/>
            <person name="Kendall Baker"/>
            <person name="Tom Barker"/>
            <person name="Leah Catchpole"/>
            <person name="Alex Durrant"/>
            <person name="Karim Gharbi"/>
            <person name="Naomi Irish"/>
            <person name="Gemy Kaithakottil"/>
            <person name="Debby Ku"/>
            <person name="Aaliyah Providence"/>
            <person name="Felix Shaw"/>
            <person name="David Swarbreck"/>
            <person name="Chris Watkins"/>
            <person name="Ann M. McCartney"/>
            <person name="Giulio Formenti"/>
            <person name="Alice Mouton"/>
            <person name="Noel Vella"/>
            <person name="Bjorn M von Reumont"/>
            <person name="Adriana Vella"/>
            <person name="Wilfried Haerty"/>
        </authorList>
    </citation>
    <scope>NUCLEOTIDE SEQUENCE [LARGE SCALE GENOMIC DNA]</scope>
</reference>
<dbReference type="InterPro" id="IPR017903">
    <property type="entry name" value="COS_domain"/>
</dbReference>
<dbReference type="PANTHER" id="PTHR24099">
    <property type="entry name" value="E3 UBIQUITIN-PROTEIN LIGASE TRIM36-RELATED"/>
    <property type="match status" value="1"/>
</dbReference>
<dbReference type="Pfam" id="PF22586">
    <property type="entry name" value="ANCHR-like_BBOX"/>
    <property type="match status" value="1"/>
</dbReference>
<keyword evidence="1" id="KW-0479">Metal-binding</keyword>
<dbReference type="InterPro" id="IPR013320">
    <property type="entry name" value="ConA-like_dom_sf"/>
</dbReference>
<evidence type="ECO:0000259" key="7">
    <source>
        <dbReference type="PROSITE" id="PS50119"/>
    </source>
</evidence>
<feature type="domain" description="B box-type" evidence="7">
    <location>
        <begin position="209"/>
        <end position="252"/>
    </location>
</feature>
<dbReference type="CDD" id="cd16576">
    <property type="entry name" value="RING-HC_TRIM9-like_C-I"/>
    <property type="match status" value="1"/>
</dbReference>
<evidence type="ECO:0000259" key="8">
    <source>
        <dbReference type="PROSITE" id="PS50188"/>
    </source>
</evidence>
<dbReference type="Pfam" id="PF00622">
    <property type="entry name" value="SPRY"/>
    <property type="match status" value="1"/>
</dbReference>
<dbReference type="Gene3D" id="2.60.120.920">
    <property type="match status" value="1"/>
</dbReference>
<dbReference type="Pfam" id="PF00041">
    <property type="entry name" value="fn3"/>
    <property type="match status" value="1"/>
</dbReference>
<dbReference type="SUPFAM" id="SSF49899">
    <property type="entry name" value="Concanavalin A-like lectins/glucanases"/>
    <property type="match status" value="1"/>
</dbReference>
<dbReference type="PROSITE" id="PS50853">
    <property type="entry name" value="FN3"/>
    <property type="match status" value="1"/>
</dbReference>
<evidence type="ECO:0000256" key="4">
    <source>
        <dbReference type="ARBA" id="ARBA00023054"/>
    </source>
</evidence>
<feature type="region of interest" description="Disordered" evidence="6">
    <location>
        <begin position="38"/>
        <end position="90"/>
    </location>
</feature>
<dbReference type="PROSITE" id="PS51262">
    <property type="entry name" value="COS"/>
    <property type="match status" value="1"/>
</dbReference>
<evidence type="ECO:0000313" key="11">
    <source>
        <dbReference type="EMBL" id="CAL7934706.1"/>
    </source>
</evidence>
<keyword evidence="2 5" id="KW-0863">Zinc-finger</keyword>
<feature type="domain" description="B30.2/SPRY" evidence="8">
    <location>
        <begin position="541"/>
        <end position="726"/>
    </location>
</feature>
<dbReference type="CDD" id="cd00063">
    <property type="entry name" value="FN3"/>
    <property type="match status" value="1"/>
</dbReference>
<dbReference type="SMART" id="SM00184">
    <property type="entry name" value="RING"/>
    <property type="match status" value="1"/>
</dbReference>
<feature type="region of interest" description="Disordered" evidence="6">
    <location>
        <begin position="181"/>
        <end position="211"/>
    </location>
</feature>
<dbReference type="Pfam" id="PF00643">
    <property type="entry name" value="zf-B_box"/>
    <property type="match status" value="1"/>
</dbReference>
<evidence type="ECO:0000256" key="3">
    <source>
        <dbReference type="ARBA" id="ARBA00022833"/>
    </source>
</evidence>
<protein>
    <recommendedName>
        <fullName evidence="13">E3 ubiquitin-protein ligase TRIM9</fullName>
    </recommendedName>
</protein>
<evidence type="ECO:0000313" key="12">
    <source>
        <dbReference type="Proteomes" id="UP001642520"/>
    </source>
</evidence>
<feature type="domain" description="B box-type" evidence="7">
    <location>
        <begin position="140"/>
        <end position="189"/>
    </location>
</feature>
<dbReference type="SMART" id="SM00449">
    <property type="entry name" value="SPRY"/>
    <property type="match status" value="1"/>
</dbReference>
<dbReference type="Gene3D" id="3.30.40.10">
    <property type="entry name" value="Zinc/RING finger domain, C3HC4 (zinc finger)"/>
    <property type="match status" value="1"/>
</dbReference>
<dbReference type="Gene3D" id="4.10.830.40">
    <property type="match status" value="1"/>
</dbReference>
<dbReference type="Gene3D" id="2.60.40.10">
    <property type="entry name" value="Immunoglobulins"/>
    <property type="match status" value="1"/>
</dbReference>
<sequence length="741" mass="80480">MEDELRCPCCKELFVEPVLLPCWHALCLACAVNLQAPPDSPPESTTDSSNAPGSDQEADKLSILSETDSGVVCSSTSTSSRPGSYVGTPGNGGFPPSGGTLCLSCPVCQKTVYFDEGGAHNLPKYRAMQHIVEKYQESRNTRLQCQMCEAEPRDATVACEQCEVLYCDGCRESCHPKRGPLATHNLGPPRGSWQSNGGGKGSRGSAAETTSSVCTDHNGEPLTLYCALCKFAICALCLRDRHATHPHDVLPLAAACKAQKTELSHNLQQLSERARSTTEFIQRLKGMTDKVHEECVVLEEEVEDRVANLVSLLQARKSRLIEAARQTREARVRSLREQVARCASHLQATTALLTFCIEALKETDSAAFLQIGGMLSVRAATAAGSWGGAEGVQEIARLPLLDLTLDDKPLRRAIDQLTFVQLKPCLVFSSNVNDCLVLDAASEGEDRYPIAAPGAPILIPEECSAENNSVTVAWQPPAGHGIVGCVGQRGPAIEGYLLELDDGYGGEFREVYCGRETICTVDGLHFNTLYNARVRAFNSAGEGEYSELIGLQTAEVAWFSWATGATGIPQEVSVSEDAMSASCEGYEHRVVLSSVGFSRGVHYWELTIDRYHSDTDPAFGIARAEVSRDRMLGKDDKGWSMYIDRQRSWFMHGGGHAQRTEGGVQQGSTVGVLLDLDTTHTLRFFVNDQPQGGIAFRDLYGVFYPAVSLNRGVTVTLHTALDVPRHLLALHDEYATDAIQS</sequence>
<dbReference type="InterPro" id="IPR013783">
    <property type="entry name" value="Ig-like_fold"/>
</dbReference>
<evidence type="ECO:0008006" key="13">
    <source>
        <dbReference type="Google" id="ProtNLM"/>
    </source>
</evidence>
<dbReference type="Gene3D" id="1.20.5.170">
    <property type="match status" value="1"/>
</dbReference>
<dbReference type="PROSITE" id="PS50119">
    <property type="entry name" value="ZF_BBOX"/>
    <property type="match status" value="2"/>
</dbReference>
<dbReference type="SUPFAM" id="SSF49265">
    <property type="entry name" value="Fibronectin type III"/>
    <property type="match status" value="1"/>
</dbReference>
<feature type="domain" description="Fibronectin type-III" evidence="9">
    <location>
        <begin position="452"/>
        <end position="556"/>
    </location>
</feature>
<dbReference type="PANTHER" id="PTHR24099:SF15">
    <property type="entry name" value="E3 UBIQUITIN-PROTEIN LIGASE TRIM9"/>
    <property type="match status" value="1"/>
</dbReference>
<dbReference type="SUPFAM" id="SSF57850">
    <property type="entry name" value="RING/U-box"/>
    <property type="match status" value="1"/>
</dbReference>
<dbReference type="Proteomes" id="UP001642520">
    <property type="component" value="Unassembled WGS sequence"/>
</dbReference>
<keyword evidence="4" id="KW-0175">Coiled coil</keyword>
<name>A0ABP1N168_XYLVO</name>
<dbReference type="Gene3D" id="3.30.160.60">
    <property type="entry name" value="Classic Zinc Finger"/>
    <property type="match status" value="1"/>
</dbReference>